<dbReference type="GO" id="GO:0006310">
    <property type="term" value="P:DNA recombination"/>
    <property type="evidence" value="ECO:0007669"/>
    <property type="project" value="UniProtKB-UniRule"/>
</dbReference>
<dbReference type="NCBIfam" id="TIGR00621">
    <property type="entry name" value="ssb"/>
    <property type="match status" value="1"/>
</dbReference>
<dbReference type="AlphaFoldDB" id="A0A1W1VSH7"/>
<evidence type="ECO:0000256" key="2">
    <source>
        <dbReference type="HAMAP-Rule" id="MF_00984"/>
    </source>
</evidence>
<dbReference type="Proteomes" id="UP000192569">
    <property type="component" value="Chromosome I"/>
</dbReference>
<dbReference type="InterPro" id="IPR000424">
    <property type="entry name" value="Primosome_PriB/ssb"/>
</dbReference>
<comment type="caution">
    <text evidence="2">Lacks conserved residue(s) required for the propagation of feature annotation.</text>
</comment>
<dbReference type="PANTHER" id="PTHR10302:SF27">
    <property type="entry name" value="SINGLE-STRANDED DNA-BINDING PROTEIN"/>
    <property type="match status" value="1"/>
</dbReference>
<keyword evidence="2" id="KW-0233">DNA recombination</keyword>
<dbReference type="PIRSF" id="PIRSF002070">
    <property type="entry name" value="SSB"/>
    <property type="match status" value="1"/>
</dbReference>
<dbReference type="STRING" id="698762.SAMN00808754_1445"/>
<comment type="subunit">
    <text evidence="2">Homotetramer.</text>
</comment>
<keyword evidence="2" id="KW-0235">DNA replication</keyword>
<dbReference type="PANTHER" id="PTHR10302">
    <property type="entry name" value="SINGLE-STRANDED DNA-BINDING PROTEIN"/>
    <property type="match status" value="1"/>
</dbReference>
<keyword evidence="2" id="KW-0234">DNA repair</keyword>
<dbReference type="CDD" id="cd04496">
    <property type="entry name" value="SSB_OBF"/>
    <property type="match status" value="1"/>
</dbReference>
<protein>
    <recommendedName>
        <fullName evidence="2 3">Single-stranded DNA-binding protein</fullName>
        <shortName evidence="2">SSB</shortName>
    </recommendedName>
</protein>
<gene>
    <name evidence="5" type="ORF">SAMN00808754_1445</name>
</gene>
<dbReference type="InterPro" id="IPR012340">
    <property type="entry name" value="NA-bd_OB-fold"/>
</dbReference>
<organism evidence="5 6">
    <name type="scientific">Thermanaeromonas toyohensis ToBE</name>
    <dbReference type="NCBI Taxonomy" id="698762"/>
    <lineage>
        <taxon>Bacteria</taxon>
        <taxon>Bacillati</taxon>
        <taxon>Bacillota</taxon>
        <taxon>Clostridia</taxon>
        <taxon>Neomoorellales</taxon>
        <taxon>Neomoorellaceae</taxon>
        <taxon>Thermanaeromonas</taxon>
    </lineage>
</organism>
<evidence type="ECO:0000313" key="5">
    <source>
        <dbReference type="EMBL" id="SMB96308.1"/>
    </source>
</evidence>
<proteinExistence type="inferred from homology"/>
<dbReference type="GO" id="GO:0009295">
    <property type="term" value="C:nucleoid"/>
    <property type="evidence" value="ECO:0007669"/>
    <property type="project" value="TreeGrafter"/>
</dbReference>
<dbReference type="PROSITE" id="PS50935">
    <property type="entry name" value="SSB"/>
    <property type="match status" value="1"/>
</dbReference>
<evidence type="ECO:0000256" key="4">
    <source>
        <dbReference type="SAM" id="MobiDB-lite"/>
    </source>
</evidence>
<dbReference type="GO" id="GO:0003697">
    <property type="term" value="F:single-stranded DNA binding"/>
    <property type="evidence" value="ECO:0007669"/>
    <property type="project" value="UniProtKB-UniRule"/>
</dbReference>
<evidence type="ECO:0000256" key="3">
    <source>
        <dbReference type="PIRNR" id="PIRNR002070"/>
    </source>
</evidence>
<dbReference type="HAMAP" id="MF_00984">
    <property type="entry name" value="SSB"/>
    <property type="match status" value="1"/>
</dbReference>
<feature type="short sequence motif" description="Important for interaction with partner proteins" evidence="2">
    <location>
        <begin position="125"/>
        <end position="130"/>
    </location>
</feature>
<dbReference type="SUPFAM" id="SSF50249">
    <property type="entry name" value="Nucleic acid-binding proteins"/>
    <property type="match status" value="1"/>
</dbReference>
<evidence type="ECO:0000256" key="1">
    <source>
        <dbReference type="ARBA" id="ARBA00023125"/>
    </source>
</evidence>
<accession>A0A1W1VSH7</accession>
<dbReference type="OrthoDB" id="9809878at2"/>
<keyword evidence="2" id="KW-0227">DNA damage</keyword>
<comment type="function">
    <text evidence="2">Plays an important role in DNA replication, recombination and repair. Binds to ssDNA and to an array of partner proteins to recruit them to their sites of action during DNA metabolism.</text>
</comment>
<reference evidence="5 6" key="1">
    <citation type="submission" date="2017-04" db="EMBL/GenBank/DDBJ databases">
        <authorList>
            <person name="Afonso C.L."/>
            <person name="Miller P.J."/>
            <person name="Scott M.A."/>
            <person name="Spackman E."/>
            <person name="Goraichik I."/>
            <person name="Dimitrov K.M."/>
            <person name="Suarez D.L."/>
            <person name="Swayne D.E."/>
        </authorList>
    </citation>
    <scope>NUCLEOTIDE SEQUENCE [LARGE SCALE GENOMIC DNA]</scope>
    <source>
        <strain evidence="5 6">ToBE</strain>
    </source>
</reference>
<feature type="region of interest" description="Disordered" evidence="4">
    <location>
        <begin position="106"/>
        <end position="130"/>
    </location>
</feature>
<dbReference type="EMBL" id="LT838272">
    <property type="protein sequence ID" value="SMB96308.1"/>
    <property type="molecule type" value="Genomic_DNA"/>
</dbReference>
<sequence>MLNRTFLIGRLATDPELQYTGSGVARAFFVLAVDRKPDAEGKKGTDFIPVVLWRKLAETCAAHLKKGRLVAVDGKLHSRDFQGKDGQRRRELEVVAEDVRFLDRPPEAKEPFNLDELGTEVPFDEDDLPF</sequence>
<dbReference type="InterPro" id="IPR011344">
    <property type="entry name" value="ssDNA-bd"/>
</dbReference>
<evidence type="ECO:0000313" key="6">
    <source>
        <dbReference type="Proteomes" id="UP000192569"/>
    </source>
</evidence>
<keyword evidence="1 2" id="KW-0238">DNA-binding</keyword>
<dbReference type="Gene3D" id="2.40.50.140">
    <property type="entry name" value="Nucleic acid-binding proteins"/>
    <property type="match status" value="1"/>
</dbReference>
<dbReference type="RefSeq" id="WP_084665061.1">
    <property type="nucleotide sequence ID" value="NZ_LT838272.1"/>
</dbReference>
<dbReference type="Pfam" id="PF00436">
    <property type="entry name" value="SSB"/>
    <property type="match status" value="1"/>
</dbReference>
<dbReference type="GO" id="GO:0006260">
    <property type="term" value="P:DNA replication"/>
    <property type="evidence" value="ECO:0007669"/>
    <property type="project" value="UniProtKB-UniRule"/>
</dbReference>
<dbReference type="GO" id="GO:0006281">
    <property type="term" value="P:DNA repair"/>
    <property type="evidence" value="ECO:0007669"/>
    <property type="project" value="UniProtKB-UniRule"/>
</dbReference>
<keyword evidence="6" id="KW-1185">Reference proteome</keyword>
<name>A0A1W1VSH7_9FIRM</name>